<keyword evidence="1" id="KW-0472">Membrane</keyword>
<evidence type="ECO:0000256" key="1">
    <source>
        <dbReference type="SAM" id="Phobius"/>
    </source>
</evidence>
<evidence type="ECO:0000313" key="3">
    <source>
        <dbReference type="Proteomes" id="UP001595872"/>
    </source>
</evidence>
<gene>
    <name evidence="2" type="ORF">ACFPCY_35265</name>
</gene>
<dbReference type="RefSeq" id="WP_378262679.1">
    <property type="nucleotide sequence ID" value="NZ_JBHSIT010000012.1"/>
</dbReference>
<feature type="transmembrane region" description="Helical" evidence="1">
    <location>
        <begin position="26"/>
        <end position="46"/>
    </location>
</feature>
<comment type="caution">
    <text evidence="2">The sequence shown here is derived from an EMBL/GenBank/DDBJ whole genome shotgun (WGS) entry which is preliminary data.</text>
</comment>
<reference evidence="3" key="1">
    <citation type="journal article" date="2019" name="Int. J. Syst. Evol. Microbiol.">
        <title>The Global Catalogue of Microorganisms (GCM) 10K type strain sequencing project: providing services to taxonomists for standard genome sequencing and annotation.</title>
        <authorList>
            <consortium name="The Broad Institute Genomics Platform"/>
            <consortium name="The Broad Institute Genome Sequencing Center for Infectious Disease"/>
            <person name="Wu L."/>
            <person name="Ma J."/>
        </authorList>
    </citation>
    <scope>NUCLEOTIDE SEQUENCE [LARGE SCALE GENOMIC DNA]</scope>
    <source>
        <strain evidence="3">KLKA75</strain>
    </source>
</reference>
<accession>A0ABV9UBH4</accession>
<name>A0ABV9UBH4_9ACTN</name>
<keyword evidence="1" id="KW-1133">Transmembrane helix</keyword>
<dbReference type="EMBL" id="JBHSIT010000012">
    <property type="protein sequence ID" value="MFC4912606.1"/>
    <property type="molecule type" value="Genomic_DNA"/>
</dbReference>
<protein>
    <submittedName>
        <fullName evidence="2">Uncharacterized protein</fullName>
    </submittedName>
</protein>
<sequence>MTAEHLLRPASTTGGRVSWQRLAVRLLVWASAGTTAVGLIALWDAVSLLCG</sequence>
<evidence type="ECO:0000313" key="2">
    <source>
        <dbReference type="EMBL" id="MFC4912606.1"/>
    </source>
</evidence>
<organism evidence="2 3">
    <name type="scientific">Actinomadura gamaensis</name>
    <dbReference type="NCBI Taxonomy" id="1763541"/>
    <lineage>
        <taxon>Bacteria</taxon>
        <taxon>Bacillati</taxon>
        <taxon>Actinomycetota</taxon>
        <taxon>Actinomycetes</taxon>
        <taxon>Streptosporangiales</taxon>
        <taxon>Thermomonosporaceae</taxon>
        <taxon>Actinomadura</taxon>
    </lineage>
</organism>
<dbReference type="Proteomes" id="UP001595872">
    <property type="component" value="Unassembled WGS sequence"/>
</dbReference>
<keyword evidence="1" id="KW-0812">Transmembrane</keyword>
<proteinExistence type="predicted"/>
<keyword evidence="3" id="KW-1185">Reference proteome</keyword>